<evidence type="ECO:0000313" key="4">
    <source>
        <dbReference type="Proteomes" id="UP000324222"/>
    </source>
</evidence>
<evidence type="ECO:0000313" key="3">
    <source>
        <dbReference type="EMBL" id="MPC29250.1"/>
    </source>
</evidence>
<comment type="caution">
    <text evidence="3">The sequence shown here is derived from an EMBL/GenBank/DDBJ whole genome shotgun (WGS) entry which is preliminary data.</text>
</comment>
<dbReference type="AlphaFoldDB" id="A0A5B7E5F6"/>
<keyword evidence="2" id="KW-0732">Signal</keyword>
<feature type="chain" id="PRO_5022697688" description="Secreted protein" evidence="2">
    <location>
        <begin position="18"/>
        <end position="76"/>
    </location>
</feature>
<evidence type="ECO:0000256" key="2">
    <source>
        <dbReference type="SAM" id="SignalP"/>
    </source>
</evidence>
<protein>
    <recommendedName>
        <fullName evidence="5">Secreted protein</fullName>
    </recommendedName>
</protein>
<feature type="region of interest" description="Disordered" evidence="1">
    <location>
        <begin position="28"/>
        <end position="76"/>
    </location>
</feature>
<keyword evidence="4" id="KW-1185">Reference proteome</keyword>
<proteinExistence type="predicted"/>
<reference evidence="3 4" key="1">
    <citation type="submission" date="2019-05" db="EMBL/GenBank/DDBJ databases">
        <title>Another draft genome of Portunus trituberculatus and its Hox gene families provides insights of decapod evolution.</title>
        <authorList>
            <person name="Jeong J.-H."/>
            <person name="Song I."/>
            <person name="Kim S."/>
            <person name="Choi T."/>
            <person name="Kim D."/>
            <person name="Ryu S."/>
            <person name="Kim W."/>
        </authorList>
    </citation>
    <scope>NUCLEOTIDE SEQUENCE [LARGE SCALE GENOMIC DNA]</scope>
    <source>
        <tissue evidence="3">Muscle</tissue>
    </source>
</reference>
<dbReference type="Proteomes" id="UP000324222">
    <property type="component" value="Unassembled WGS sequence"/>
</dbReference>
<accession>A0A5B7E5F6</accession>
<organism evidence="3 4">
    <name type="scientific">Portunus trituberculatus</name>
    <name type="common">Swimming crab</name>
    <name type="synonym">Neptunus trituberculatus</name>
    <dbReference type="NCBI Taxonomy" id="210409"/>
    <lineage>
        <taxon>Eukaryota</taxon>
        <taxon>Metazoa</taxon>
        <taxon>Ecdysozoa</taxon>
        <taxon>Arthropoda</taxon>
        <taxon>Crustacea</taxon>
        <taxon>Multicrustacea</taxon>
        <taxon>Malacostraca</taxon>
        <taxon>Eumalacostraca</taxon>
        <taxon>Eucarida</taxon>
        <taxon>Decapoda</taxon>
        <taxon>Pleocyemata</taxon>
        <taxon>Brachyura</taxon>
        <taxon>Eubrachyura</taxon>
        <taxon>Portunoidea</taxon>
        <taxon>Portunidae</taxon>
        <taxon>Portuninae</taxon>
        <taxon>Portunus</taxon>
    </lineage>
</organism>
<name>A0A5B7E5F6_PORTR</name>
<feature type="compositionally biased region" description="Basic and acidic residues" evidence="1">
    <location>
        <begin position="62"/>
        <end position="76"/>
    </location>
</feature>
<sequence>MTSSIIYVVGLVCVVDAECVGDAGPPCHPYSHRSRREEATGKTTCRTEVGKENGYRMAGHGEMGKEEEVDRKGRGS</sequence>
<evidence type="ECO:0000256" key="1">
    <source>
        <dbReference type="SAM" id="MobiDB-lite"/>
    </source>
</evidence>
<evidence type="ECO:0008006" key="5">
    <source>
        <dbReference type="Google" id="ProtNLM"/>
    </source>
</evidence>
<feature type="signal peptide" evidence="2">
    <location>
        <begin position="1"/>
        <end position="17"/>
    </location>
</feature>
<gene>
    <name evidence="3" type="ORF">E2C01_022474</name>
</gene>
<dbReference type="EMBL" id="VSRR010002042">
    <property type="protein sequence ID" value="MPC29250.1"/>
    <property type="molecule type" value="Genomic_DNA"/>
</dbReference>